<sequence>MKDLFDEIDEEREDLPKLKKISKEVQKKRNYNFYQQLAVCLFIFLFIVGVLVGNLFPACSETSELFATCTKTEYNLSLTLIFWIASFVFCSMIYGLGEVIRLLNIIANNTSRK</sequence>
<evidence type="ECO:0000313" key="3">
    <source>
        <dbReference type="EMBL" id="HIR58874.1"/>
    </source>
</evidence>
<protein>
    <submittedName>
        <fullName evidence="3">Uncharacterized protein</fullName>
    </submittedName>
</protein>
<dbReference type="AlphaFoldDB" id="A0A9D1DTL6"/>
<evidence type="ECO:0000256" key="1">
    <source>
        <dbReference type="SAM" id="Coils"/>
    </source>
</evidence>
<dbReference type="Proteomes" id="UP000824232">
    <property type="component" value="Unassembled WGS sequence"/>
</dbReference>
<comment type="caution">
    <text evidence="3">The sequence shown here is derived from an EMBL/GenBank/DDBJ whole genome shotgun (WGS) entry which is preliminary data.</text>
</comment>
<keyword evidence="2" id="KW-1133">Transmembrane helix</keyword>
<name>A0A9D1DTL6_9FIRM</name>
<proteinExistence type="predicted"/>
<reference evidence="3" key="1">
    <citation type="submission" date="2020-10" db="EMBL/GenBank/DDBJ databases">
        <authorList>
            <person name="Gilroy R."/>
        </authorList>
    </citation>
    <scope>NUCLEOTIDE SEQUENCE</scope>
    <source>
        <strain evidence="3">CHK184-20233</strain>
    </source>
</reference>
<dbReference type="EMBL" id="DVHC01000026">
    <property type="protein sequence ID" value="HIR58874.1"/>
    <property type="molecule type" value="Genomic_DNA"/>
</dbReference>
<keyword evidence="1" id="KW-0175">Coiled coil</keyword>
<organism evidence="3 4">
    <name type="scientific">Candidatus Onthousia excrementipullorum</name>
    <dbReference type="NCBI Taxonomy" id="2840884"/>
    <lineage>
        <taxon>Bacteria</taxon>
        <taxon>Bacillati</taxon>
        <taxon>Bacillota</taxon>
        <taxon>Bacilli</taxon>
        <taxon>Candidatus Onthousia</taxon>
    </lineage>
</organism>
<feature type="coiled-coil region" evidence="1">
    <location>
        <begin position="1"/>
        <end position="28"/>
    </location>
</feature>
<feature type="transmembrane region" description="Helical" evidence="2">
    <location>
        <begin position="76"/>
        <end position="96"/>
    </location>
</feature>
<evidence type="ECO:0000256" key="2">
    <source>
        <dbReference type="SAM" id="Phobius"/>
    </source>
</evidence>
<keyword evidence="2" id="KW-0472">Membrane</keyword>
<gene>
    <name evidence="3" type="ORF">IAB38_02380</name>
</gene>
<feature type="transmembrane region" description="Helical" evidence="2">
    <location>
        <begin position="37"/>
        <end position="56"/>
    </location>
</feature>
<keyword evidence="2" id="KW-0812">Transmembrane</keyword>
<evidence type="ECO:0000313" key="4">
    <source>
        <dbReference type="Proteomes" id="UP000824232"/>
    </source>
</evidence>
<accession>A0A9D1DTL6</accession>
<reference evidence="3" key="2">
    <citation type="journal article" date="2021" name="PeerJ">
        <title>Extensive microbial diversity within the chicken gut microbiome revealed by metagenomics and culture.</title>
        <authorList>
            <person name="Gilroy R."/>
            <person name="Ravi A."/>
            <person name="Getino M."/>
            <person name="Pursley I."/>
            <person name="Horton D.L."/>
            <person name="Alikhan N.F."/>
            <person name="Baker D."/>
            <person name="Gharbi K."/>
            <person name="Hall N."/>
            <person name="Watson M."/>
            <person name="Adriaenssens E.M."/>
            <person name="Foster-Nyarko E."/>
            <person name="Jarju S."/>
            <person name="Secka A."/>
            <person name="Antonio M."/>
            <person name="Oren A."/>
            <person name="Chaudhuri R.R."/>
            <person name="La Ragione R."/>
            <person name="Hildebrand F."/>
            <person name="Pallen M.J."/>
        </authorList>
    </citation>
    <scope>NUCLEOTIDE SEQUENCE</scope>
    <source>
        <strain evidence="3">CHK184-20233</strain>
    </source>
</reference>